<protein>
    <submittedName>
        <fullName evidence="2">Uncharacterized protein</fullName>
    </submittedName>
</protein>
<proteinExistence type="predicted"/>
<keyword evidence="3" id="KW-1185">Reference proteome</keyword>
<dbReference type="PRINTS" id="PR01217">
    <property type="entry name" value="PRICHEXTENSN"/>
</dbReference>
<feature type="compositionally biased region" description="Basic and acidic residues" evidence="1">
    <location>
        <begin position="19"/>
        <end position="33"/>
    </location>
</feature>
<feature type="compositionally biased region" description="Pro residues" evidence="1">
    <location>
        <begin position="106"/>
        <end position="116"/>
    </location>
</feature>
<dbReference type="AlphaFoldDB" id="A0AAV5JZ36"/>
<evidence type="ECO:0000313" key="2">
    <source>
        <dbReference type="EMBL" id="GKV19032.1"/>
    </source>
</evidence>
<comment type="caution">
    <text evidence="2">The sequence shown here is derived from an EMBL/GenBank/DDBJ whole genome shotgun (WGS) entry which is preliminary data.</text>
</comment>
<dbReference type="Proteomes" id="UP001054252">
    <property type="component" value="Unassembled WGS sequence"/>
</dbReference>
<reference evidence="2 3" key="1">
    <citation type="journal article" date="2021" name="Commun. Biol.">
        <title>The genome of Shorea leprosula (Dipterocarpaceae) highlights the ecological relevance of drought in aseasonal tropical rainforests.</title>
        <authorList>
            <person name="Ng K.K.S."/>
            <person name="Kobayashi M.J."/>
            <person name="Fawcett J.A."/>
            <person name="Hatakeyama M."/>
            <person name="Paape T."/>
            <person name="Ng C.H."/>
            <person name="Ang C.C."/>
            <person name="Tnah L.H."/>
            <person name="Lee C.T."/>
            <person name="Nishiyama T."/>
            <person name="Sese J."/>
            <person name="O'Brien M.J."/>
            <person name="Copetti D."/>
            <person name="Mohd Noor M.I."/>
            <person name="Ong R.C."/>
            <person name="Putra M."/>
            <person name="Sireger I.Z."/>
            <person name="Indrioko S."/>
            <person name="Kosugi Y."/>
            <person name="Izuno A."/>
            <person name="Isagi Y."/>
            <person name="Lee S.L."/>
            <person name="Shimizu K.K."/>
        </authorList>
    </citation>
    <scope>NUCLEOTIDE SEQUENCE [LARGE SCALE GENOMIC DNA]</scope>
    <source>
        <strain evidence="2">214</strain>
    </source>
</reference>
<evidence type="ECO:0000313" key="3">
    <source>
        <dbReference type="Proteomes" id="UP001054252"/>
    </source>
</evidence>
<feature type="region of interest" description="Disordered" evidence="1">
    <location>
        <begin position="1"/>
        <end position="144"/>
    </location>
</feature>
<sequence>MPPSSQPLLLQDVGQARGVSHEELSENNEKGGIERGLGGEVETPGVSYFGETPAPIYGPPKKQKPEPKPPTPVYESSKKEKPEPEHKPPAPVYKPPKKEKPEPKYKPPPKPLPPYGEYPENPTVEKPPTAYSKPPYGLYVGYPN</sequence>
<evidence type="ECO:0000256" key="1">
    <source>
        <dbReference type="SAM" id="MobiDB-lite"/>
    </source>
</evidence>
<dbReference type="EMBL" id="BPVZ01000052">
    <property type="protein sequence ID" value="GKV19032.1"/>
    <property type="molecule type" value="Genomic_DNA"/>
</dbReference>
<feature type="compositionally biased region" description="Basic and acidic residues" evidence="1">
    <location>
        <begin position="76"/>
        <end position="88"/>
    </location>
</feature>
<name>A0AAV5JZ36_9ROSI</name>
<organism evidence="2 3">
    <name type="scientific">Rubroshorea leprosula</name>
    <dbReference type="NCBI Taxonomy" id="152421"/>
    <lineage>
        <taxon>Eukaryota</taxon>
        <taxon>Viridiplantae</taxon>
        <taxon>Streptophyta</taxon>
        <taxon>Embryophyta</taxon>
        <taxon>Tracheophyta</taxon>
        <taxon>Spermatophyta</taxon>
        <taxon>Magnoliopsida</taxon>
        <taxon>eudicotyledons</taxon>
        <taxon>Gunneridae</taxon>
        <taxon>Pentapetalae</taxon>
        <taxon>rosids</taxon>
        <taxon>malvids</taxon>
        <taxon>Malvales</taxon>
        <taxon>Dipterocarpaceae</taxon>
        <taxon>Rubroshorea</taxon>
    </lineage>
</organism>
<feature type="compositionally biased region" description="Basic and acidic residues" evidence="1">
    <location>
        <begin position="96"/>
        <end position="105"/>
    </location>
</feature>
<accession>A0AAV5JZ36</accession>
<gene>
    <name evidence="2" type="ORF">SLEP1_g29332</name>
</gene>